<evidence type="ECO:0000256" key="3">
    <source>
        <dbReference type="ARBA" id="ARBA00022691"/>
    </source>
</evidence>
<keyword evidence="3" id="KW-0949">S-adenosyl-L-methionine</keyword>
<dbReference type="Gene3D" id="3.40.50.150">
    <property type="entry name" value="Vaccinia Virus protein VP39"/>
    <property type="match status" value="1"/>
</dbReference>
<dbReference type="EMBL" id="JAFMYU010000002">
    <property type="protein sequence ID" value="MBO0929876.1"/>
    <property type="molecule type" value="Genomic_DNA"/>
</dbReference>
<proteinExistence type="predicted"/>
<organism evidence="6 7">
    <name type="scientific">Fibrella aquatilis</name>
    <dbReference type="NCBI Taxonomy" id="2817059"/>
    <lineage>
        <taxon>Bacteria</taxon>
        <taxon>Pseudomonadati</taxon>
        <taxon>Bacteroidota</taxon>
        <taxon>Cytophagia</taxon>
        <taxon>Cytophagales</taxon>
        <taxon>Spirosomataceae</taxon>
        <taxon>Fibrella</taxon>
    </lineage>
</organism>
<dbReference type="InterPro" id="IPR019874">
    <property type="entry name" value="RF_methyltr_PrmC"/>
</dbReference>
<dbReference type="EC" id="2.1.1.297" evidence="6"/>
<dbReference type="InterPro" id="IPR025714">
    <property type="entry name" value="Methyltranfer_dom"/>
</dbReference>
<evidence type="ECO:0000256" key="2">
    <source>
        <dbReference type="ARBA" id="ARBA00022679"/>
    </source>
</evidence>
<dbReference type="SUPFAM" id="SSF53335">
    <property type="entry name" value="S-adenosyl-L-methionine-dependent methyltransferases"/>
    <property type="match status" value="1"/>
</dbReference>
<evidence type="ECO:0000313" key="7">
    <source>
        <dbReference type="Proteomes" id="UP000664795"/>
    </source>
</evidence>
<dbReference type="PANTHER" id="PTHR18895">
    <property type="entry name" value="HEMK METHYLTRANSFERASE"/>
    <property type="match status" value="1"/>
</dbReference>
<dbReference type="InterPro" id="IPR004556">
    <property type="entry name" value="HemK-like"/>
</dbReference>
<keyword evidence="1 6" id="KW-0489">Methyltransferase</keyword>
<dbReference type="InterPro" id="IPR050320">
    <property type="entry name" value="N5-glutamine_MTase"/>
</dbReference>
<dbReference type="InterPro" id="IPR040758">
    <property type="entry name" value="PrmC_N"/>
</dbReference>
<dbReference type="InterPro" id="IPR029063">
    <property type="entry name" value="SAM-dependent_MTases_sf"/>
</dbReference>
<dbReference type="Pfam" id="PF13847">
    <property type="entry name" value="Methyltransf_31"/>
    <property type="match status" value="1"/>
</dbReference>
<sequence length="285" mass="32306">MASTARPLYQQLSRNITAYPPEEAREMAFMLLDHYFGLRKADVLADKPLPANRTEPDWFRVIERLNRQEPIQHVIGTTIFCGLEFEVSPDVLIPRPETEDLIRLIMHDFGDEMERPLSVLDIGTGSGCLAVTLARFLPQSDVTGWDVSEEALTLARRNADKLNADVNFRIQDILNVPAEGVSQFDCVVSNPPYVTRSEAAQMDRNVLDYEPDVALFVDDADPLIFYKAVADFAAKYLSDKGMCYVEINERFGDDTKAVFSQRGFSQVQVYKDIHGKDRTVRASRY</sequence>
<comment type="caution">
    <text evidence="6">The sequence shown here is derived from an EMBL/GenBank/DDBJ whole genome shotgun (WGS) entry which is preliminary data.</text>
</comment>
<dbReference type="InterPro" id="IPR002052">
    <property type="entry name" value="DNA_methylase_N6_adenine_CS"/>
</dbReference>
<dbReference type="GO" id="GO:0032259">
    <property type="term" value="P:methylation"/>
    <property type="evidence" value="ECO:0007669"/>
    <property type="project" value="UniProtKB-KW"/>
</dbReference>
<dbReference type="PANTHER" id="PTHR18895:SF74">
    <property type="entry name" value="MTRF1L RELEASE FACTOR GLUTAMINE METHYLTRANSFERASE"/>
    <property type="match status" value="1"/>
</dbReference>
<evidence type="ECO:0000259" key="5">
    <source>
        <dbReference type="Pfam" id="PF17827"/>
    </source>
</evidence>
<evidence type="ECO:0000259" key="4">
    <source>
        <dbReference type="Pfam" id="PF13847"/>
    </source>
</evidence>
<keyword evidence="2 6" id="KW-0808">Transferase</keyword>
<dbReference type="NCBIfam" id="TIGR03534">
    <property type="entry name" value="RF_mod_PrmC"/>
    <property type="match status" value="1"/>
</dbReference>
<name>A0A939JYH6_9BACT</name>
<dbReference type="NCBIfam" id="TIGR00536">
    <property type="entry name" value="hemK_fam"/>
    <property type="match status" value="1"/>
</dbReference>
<dbReference type="AlphaFoldDB" id="A0A939JYH6"/>
<dbReference type="CDD" id="cd02440">
    <property type="entry name" value="AdoMet_MTases"/>
    <property type="match status" value="1"/>
</dbReference>
<dbReference type="Gene3D" id="1.10.8.10">
    <property type="entry name" value="DNA helicase RuvA subunit, C-terminal domain"/>
    <property type="match status" value="1"/>
</dbReference>
<dbReference type="Proteomes" id="UP000664795">
    <property type="component" value="Unassembled WGS sequence"/>
</dbReference>
<reference evidence="6 7" key="1">
    <citation type="submission" date="2021-03" db="EMBL/GenBank/DDBJ databases">
        <title>Fibrella sp. HMF5036 genome sequencing and assembly.</title>
        <authorList>
            <person name="Kang H."/>
            <person name="Kim H."/>
            <person name="Bae S."/>
            <person name="Joh K."/>
        </authorList>
    </citation>
    <scope>NUCLEOTIDE SEQUENCE [LARGE SCALE GENOMIC DNA]</scope>
    <source>
        <strain evidence="6 7">HMF5036</strain>
    </source>
</reference>
<dbReference type="Pfam" id="PF17827">
    <property type="entry name" value="PrmC_N"/>
    <property type="match status" value="1"/>
</dbReference>
<keyword evidence="7" id="KW-1185">Reference proteome</keyword>
<gene>
    <name evidence="6" type="primary">prmC</name>
    <name evidence="6" type="ORF">J2I48_02675</name>
</gene>
<evidence type="ECO:0000313" key="6">
    <source>
        <dbReference type="EMBL" id="MBO0929876.1"/>
    </source>
</evidence>
<dbReference type="PROSITE" id="PS00092">
    <property type="entry name" value="N6_MTASE"/>
    <property type="match status" value="1"/>
</dbReference>
<evidence type="ECO:0000256" key="1">
    <source>
        <dbReference type="ARBA" id="ARBA00022603"/>
    </source>
</evidence>
<dbReference type="GO" id="GO:0102559">
    <property type="term" value="F:peptide chain release factor N(5)-glutamine methyltransferase activity"/>
    <property type="evidence" value="ECO:0007669"/>
    <property type="project" value="UniProtKB-EC"/>
</dbReference>
<accession>A0A939JYH6</accession>
<protein>
    <submittedName>
        <fullName evidence="6">Peptide chain release factor N(5)-glutamine methyltransferase</fullName>
        <ecNumber evidence="6">2.1.1.297</ecNumber>
    </submittedName>
</protein>
<dbReference type="RefSeq" id="WP_207333848.1">
    <property type="nucleotide sequence ID" value="NZ_JAFMYU010000002.1"/>
</dbReference>
<dbReference type="GO" id="GO:0003676">
    <property type="term" value="F:nucleic acid binding"/>
    <property type="evidence" value="ECO:0007669"/>
    <property type="project" value="InterPro"/>
</dbReference>
<feature type="domain" description="Release factor glutamine methyltransferase N-terminal" evidence="5">
    <location>
        <begin position="16"/>
        <end position="76"/>
    </location>
</feature>
<feature type="domain" description="Methyltransferase" evidence="4">
    <location>
        <begin position="117"/>
        <end position="212"/>
    </location>
</feature>